<feature type="region of interest" description="Disordered" evidence="1">
    <location>
        <begin position="1"/>
        <end position="25"/>
    </location>
</feature>
<accession>A0A238FEE4</accession>
<reference evidence="4" key="1">
    <citation type="submission" date="2016-09" db="EMBL/GenBank/DDBJ databases">
        <authorList>
            <person name="Jeantristanb JTB J.-T."/>
            <person name="Ricardo R."/>
        </authorList>
    </citation>
    <scope>NUCLEOTIDE SEQUENCE [LARGE SCALE GENOMIC DNA]</scope>
</reference>
<name>A0A238FEE4_9BASI</name>
<dbReference type="Proteomes" id="UP000198372">
    <property type="component" value="Unassembled WGS sequence"/>
</dbReference>
<sequence length="549" mass="61558">MTGGSAGAARDKDGHRRQHPQQPRRWHSELNHNYRIYFATLLICSTCAITVYCLLSGWDGPSSWRLRTRSTSRWRGPTLDDRSALTTSTPLRTRCTAEGGLDSLATSDRRRLDEVDYETIFSNALPLFNTIAPIFMHHLLEANVSEPYDRMHLVSAFLDPRPLVVPNGRREILMHGVLNGGKNVKQSEPSYPDGRTHGTVLIRQTDGTLVTTSGSVKSLLAYDRMIGYMTLSLGQFICSLAKMPEATYDAMDWANAEIYATINPLSAPPPNDVFIRVRPIAALDLDEHRTGRGQGGVCIAPLRGDMCAPSIRDHISYQRSLGFTRIYAYILDPGPITLSIMRELAATDPEFVPIRWGLPLDWSVAPETDVTHMIRDFQVDPSEWDLPGVDALHPAKEALLGVAEKPQSVGVWYWGQNLAAQDCQMRAMADGVRWVAVVDWDEYLVMQPSDKLTWSPPSRFADPIAAMEPFLQWARQVPRPSSFSVETGFMLYPDPEQQLHVHLETVAQGMLPSAILFANSFGEDRCRTRNPPPQTRVLKEVMDRFGAWD</sequence>
<organism evidence="3 4">
    <name type="scientific">Microbotryum intermedium</name>
    <dbReference type="NCBI Taxonomy" id="269621"/>
    <lineage>
        <taxon>Eukaryota</taxon>
        <taxon>Fungi</taxon>
        <taxon>Dikarya</taxon>
        <taxon>Basidiomycota</taxon>
        <taxon>Pucciniomycotina</taxon>
        <taxon>Microbotryomycetes</taxon>
        <taxon>Microbotryales</taxon>
        <taxon>Microbotryaceae</taxon>
        <taxon>Microbotryum</taxon>
    </lineage>
</organism>
<evidence type="ECO:0000256" key="1">
    <source>
        <dbReference type="SAM" id="MobiDB-lite"/>
    </source>
</evidence>
<dbReference type="AlphaFoldDB" id="A0A238FEE4"/>
<feature type="compositionally biased region" description="Basic residues" evidence="1">
    <location>
        <begin position="15"/>
        <end position="25"/>
    </location>
</feature>
<proteinExistence type="predicted"/>
<keyword evidence="2" id="KW-0812">Transmembrane</keyword>
<evidence type="ECO:0000313" key="3">
    <source>
        <dbReference type="EMBL" id="SCV71169.1"/>
    </source>
</evidence>
<keyword evidence="2" id="KW-0472">Membrane</keyword>
<evidence type="ECO:0000313" key="4">
    <source>
        <dbReference type="Proteomes" id="UP000198372"/>
    </source>
</evidence>
<keyword evidence="2" id="KW-1133">Transmembrane helix</keyword>
<keyword evidence="4" id="KW-1185">Reference proteome</keyword>
<feature type="transmembrane region" description="Helical" evidence="2">
    <location>
        <begin position="34"/>
        <end position="55"/>
    </location>
</feature>
<dbReference type="OrthoDB" id="2532871at2759"/>
<evidence type="ECO:0000256" key="2">
    <source>
        <dbReference type="SAM" id="Phobius"/>
    </source>
</evidence>
<gene>
    <name evidence="3" type="ORF">BQ2448_2757</name>
</gene>
<protein>
    <submittedName>
        <fullName evidence="3">BQ2448_2757 protein</fullName>
    </submittedName>
</protein>
<dbReference type="EMBL" id="FMSP01000007">
    <property type="protein sequence ID" value="SCV71169.1"/>
    <property type="molecule type" value="Genomic_DNA"/>
</dbReference>